<dbReference type="EMBL" id="CABITT030000008">
    <property type="protein sequence ID" value="VVB17893.1"/>
    <property type="molecule type" value="Genomic_DNA"/>
</dbReference>
<evidence type="ECO:0000256" key="2">
    <source>
        <dbReference type="ARBA" id="ARBA00022723"/>
    </source>
</evidence>
<comment type="caution">
    <text evidence="6">The sequence shown here is derived from an EMBL/GenBank/DDBJ whole genome shotgun (WGS) entry which is preliminary data.</text>
</comment>
<dbReference type="InterPro" id="IPR050295">
    <property type="entry name" value="Plant_2OG-oxidoreductases"/>
</dbReference>
<organism evidence="6 7">
    <name type="scientific">Arabis nemorensis</name>
    <dbReference type="NCBI Taxonomy" id="586526"/>
    <lineage>
        <taxon>Eukaryota</taxon>
        <taxon>Viridiplantae</taxon>
        <taxon>Streptophyta</taxon>
        <taxon>Embryophyta</taxon>
        <taxon>Tracheophyta</taxon>
        <taxon>Spermatophyta</taxon>
        <taxon>Magnoliopsida</taxon>
        <taxon>eudicotyledons</taxon>
        <taxon>Gunneridae</taxon>
        <taxon>Pentapetalae</taxon>
        <taxon>rosids</taxon>
        <taxon>malvids</taxon>
        <taxon>Brassicales</taxon>
        <taxon>Brassicaceae</taxon>
        <taxon>Arabideae</taxon>
        <taxon>Arabis</taxon>
    </lineage>
</organism>
<sequence>METTSRNLDTSPPSLVAETILSEKEKSDVKFQEIPVVDLSNPSEELVAHAVVKASEEWGIFQVVNHGIPTELIRRLQEVGTEFFELPEKEKEAVARPADAVDIEGYRKMYEKDIEGRNAWVDHLFHRVWPPSKVSYTFWPKNPHDYREVNEEYTKHIMKLSEKIMEWLSEGLGLQREALKEGLGCETAEYLMKINYYPPCPGPDLVIGAPGHTDINGLTLLVANEALGLQAFKDNHWVDAKCTTSGIIIIIGDQFLRMSNGKYKSAEHRATMDKEKTRISWPVFVEPNLDHVVGPLPGLITGDNNAPKFKPHAYKDYKFRKLKKLPLD</sequence>
<evidence type="ECO:0000313" key="7">
    <source>
        <dbReference type="Proteomes" id="UP000489600"/>
    </source>
</evidence>
<dbReference type="Pfam" id="PF03171">
    <property type="entry name" value="2OG-FeII_Oxy"/>
    <property type="match status" value="1"/>
</dbReference>
<dbReference type="InterPro" id="IPR044861">
    <property type="entry name" value="IPNS-like_FE2OG_OXY"/>
</dbReference>
<proteinExistence type="inferred from homology"/>
<accession>A0A565CVW7</accession>
<evidence type="ECO:0000313" key="6">
    <source>
        <dbReference type="EMBL" id="VVB17893.1"/>
    </source>
</evidence>
<dbReference type="OrthoDB" id="288590at2759"/>
<protein>
    <recommendedName>
        <fullName evidence="5">Fe2OG dioxygenase domain-containing protein</fullName>
    </recommendedName>
</protein>
<keyword evidence="4" id="KW-0560">Oxidoreductase</keyword>
<dbReference type="Pfam" id="PF14226">
    <property type="entry name" value="DIOX_N"/>
    <property type="match status" value="1"/>
</dbReference>
<evidence type="ECO:0000259" key="5">
    <source>
        <dbReference type="PROSITE" id="PS51471"/>
    </source>
</evidence>
<evidence type="ECO:0000256" key="4">
    <source>
        <dbReference type="RuleBase" id="RU003682"/>
    </source>
</evidence>
<dbReference type="InterPro" id="IPR005123">
    <property type="entry name" value="Oxoglu/Fe-dep_dioxygenase_dom"/>
</dbReference>
<dbReference type="InterPro" id="IPR026992">
    <property type="entry name" value="DIOX_N"/>
</dbReference>
<dbReference type="Proteomes" id="UP000489600">
    <property type="component" value="Unassembled WGS sequence"/>
</dbReference>
<dbReference type="GO" id="GO:0016491">
    <property type="term" value="F:oxidoreductase activity"/>
    <property type="evidence" value="ECO:0007669"/>
    <property type="project" value="UniProtKB-KW"/>
</dbReference>
<evidence type="ECO:0000256" key="1">
    <source>
        <dbReference type="ARBA" id="ARBA00008056"/>
    </source>
</evidence>
<keyword evidence="2 4" id="KW-0479">Metal-binding</keyword>
<evidence type="ECO:0000256" key="3">
    <source>
        <dbReference type="ARBA" id="ARBA00023004"/>
    </source>
</evidence>
<keyword evidence="7" id="KW-1185">Reference proteome</keyword>
<dbReference type="PANTHER" id="PTHR47991">
    <property type="entry name" value="OXOGLUTARATE/IRON-DEPENDENT DIOXYGENASE"/>
    <property type="match status" value="1"/>
</dbReference>
<dbReference type="InterPro" id="IPR027443">
    <property type="entry name" value="IPNS-like_sf"/>
</dbReference>
<name>A0A565CVW7_9BRAS</name>
<dbReference type="PROSITE" id="PS51471">
    <property type="entry name" value="FE2OG_OXY"/>
    <property type="match status" value="1"/>
</dbReference>
<dbReference type="AlphaFoldDB" id="A0A565CVW7"/>
<keyword evidence="3 4" id="KW-0408">Iron</keyword>
<dbReference type="SUPFAM" id="SSF51197">
    <property type="entry name" value="Clavaminate synthase-like"/>
    <property type="match status" value="1"/>
</dbReference>
<comment type="similarity">
    <text evidence="1 4">Belongs to the iron/ascorbate-dependent oxidoreductase family.</text>
</comment>
<reference evidence="6" key="1">
    <citation type="submission" date="2019-07" db="EMBL/GenBank/DDBJ databases">
        <authorList>
            <person name="Dittberner H."/>
        </authorList>
    </citation>
    <scope>NUCLEOTIDE SEQUENCE [LARGE SCALE GENOMIC DNA]</scope>
</reference>
<dbReference type="GO" id="GO:0046872">
    <property type="term" value="F:metal ion binding"/>
    <property type="evidence" value="ECO:0007669"/>
    <property type="project" value="UniProtKB-KW"/>
</dbReference>
<dbReference type="Gene3D" id="2.60.120.330">
    <property type="entry name" value="B-lactam Antibiotic, Isopenicillin N Synthase, Chain"/>
    <property type="match status" value="1"/>
</dbReference>
<feature type="domain" description="Fe2OG dioxygenase" evidence="5">
    <location>
        <begin position="187"/>
        <end position="287"/>
    </location>
</feature>
<gene>
    <name evidence="6" type="ORF">ANE_LOCUS28337</name>
</gene>